<keyword evidence="5 8" id="KW-1133">Transmembrane helix</keyword>
<dbReference type="AlphaFoldDB" id="A0A4P9XCC1"/>
<dbReference type="InterPro" id="IPR002524">
    <property type="entry name" value="Cation_efflux"/>
</dbReference>
<evidence type="ECO:0000259" key="9">
    <source>
        <dbReference type="Pfam" id="PF01545"/>
    </source>
</evidence>
<feature type="transmembrane region" description="Helical" evidence="8">
    <location>
        <begin position="196"/>
        <end position="217"/>
    </location>
</feature>
<dbReference type="GO" id="GO:0005385">
    <property type="term" value="F:zinc ion transmembrane transporter activity"/>
    <property type="evidence" value="ECO:0007669"/>
    <property type="project" value="InterPro"/>
</dbReference>
<dbReference type="Proteomes" id="UP000268535">
    <property type="component" value="Unassembled WGS sequence"/>
</dbReference>
<feature type="transmembrane region" description="Helical" evidence="8">
    <location>
        <begin position="127"/>
        <end position="147"/>
    </location>
</feature>
<feature type="domain" description="Cation efflux protein transmembrane" evidence="9">
    <location>
        <begin position="23"/>
        <end position="225"/>
    </location>
</feature>
<comment type="subcellular location">
    <subcellularLocation>
        <location evidence="1">Membrane</location>
        <topology evidence="1">Multi-pass membrane protein</topology>
    </subcellularLocation>
</comment>
<organism evidence="11 13">
    <name type="scientific">Caulochytrium protostelioides</name>
    <dbReference type="NCBI Taxonomy" id="1555241"/>
    <lineage>
        <taxon>Eukaryota</taxon>
        <taxon>Fungi</taxon>
        <taxon>Fungi incertae sedis</taxon>
        <taxon>Chytridiomycota</taxon>
        <taxon>Chytridiomycota incertae sedis</taxon>
        <taxon>Chytridiomycetes</taxon>
        <taxon>Caulochytriales</taxon>
        <taxon>Caulochytriaceae</taxon>
        <taxon>Caulochytrium</taxon>
    </lineage>
</organism>
<keyword evidence="7 8" id="KW-0472">Membrane</keyword>
<evidence type="ECO:0000313" key="11">
    <source>
        <dbReference type="EMBL" id="RKP03076.1"/>
    </source>
</evidence>
<reference evidence="11" key="2">
    <citation type="submission" date="2018-04" db="EMBL/GenBank/DDBJ databases">
        <title>Leveraging single-cell genomics to expand the Fungal Tree of Life.</title>
        <authorList>
            <consortium name="DOE Joint Genome Institute"/>
            <person name="Ahrendt S.R."/>
            <person name="Quandt C.A."/>
            <person name="Ciobanu D."/>
            <person name="Clum A."/>
            <person name="Salamov A."/>
            <person name="Andreopoulos B."/>
            <person name="Cheng J.-F."/>
            <person name="Woyke T."/>
            <person name="Pelin A."/>
            <person name="Henrissat B."/>
            <person name="Benny G.L."/>
            <person name="Smith M.E."/>
            <person name="James T.Y."/>
            <person name="Grigoriev I.V."/>
        </authorList>
    </citation>
    <scope>NUCLEOTIDE SEQUENCE</scope>
    <source>
        <strain evidence="11">ATCC 52028</strain>
    </source>
</reference>
<dbReference type="GO" id="GO:0005794">
    <property type="term" value="C:Golgi apparatus"/>
    <property type="evidence" value="ECO:0007669"/>
    <property type="project" value="TreeGrafter"/>
</dbReference>
<dbReference type="Proteomes" id="UP000274922">
    <property type="component" value="Unassembled WGS sequence"/>
</dbReference>
<keyword evidence="6" id="KW-0406">Ion transport</keyword>
<gene>
    <name evidence="10" type="ORF">CAUPRSCDRAFT_8427</name>
    <name evidence="11" type="ORF">CXG81DRAFT_9988</name>
</gene>
<feature type="transmembrane region" description="Helical" evidence="8">
    <location>
        <begin position="55"/>
        <end position="76"/>
    </location>
</feature>
<dbReference type="Pfam" id="PF01545">
    <property type="entry name" value="Cation_efflux"/>
    <property type="match status" value="1"/>
</dbReference>
<dbReference type="PANTHER" id="PTHR45755">
    <property type="match status" value="1"/>
</dbReference>
<evidence type="ECO:0000256" key="8">
    <source>
        <dbReference type="SAM" id="Phobius"/>
    </source>
</evidence>
<dbReference type="Gene3D" id="1.20.1510.10">
    <property type="entry name" value="Cation efflux protein transmembrane domain"/>
    <property type="match status" value="1"/>
</dbReference>
<reference evidence="10" key="3">
    <citation type="submission" date="2018-08" db="EMBL/GenBank/DDBJ databases">
        <title>Leveraging single-cell genomics to expand the Fungal Tree of Life.</title>
        <authorList>
            <consortium name="DOE Joint Genome Institute"/>
            <person name="Ahrendt S.R."/>
            <person name="Quandt C.A."/>
            <person name="Ciobanu D."/>
            <person name="Clum A."/>
            <person name="Salamov A."/>
            <person name="Andreopoulos B."/>
            <person name="Cheng J.-F."/>
            <person name="Woyke T."/>
            <person name="Pelin A."/>
            <person name="Henrissat B."/>
            <person name="Reynolds N."/>
            <person name="Benny G.L."/>
            <person name="Smith M.E."/>
            <person name="James T.Y."/>
            <person name="Grigoriev I.V."/>
        </authorList>
    </citation>
    <scope>NUCLEOTIDE SEQUENCE</scope>
    <source>
        <strain evidence="10">ATCC 52028</strain>
    </source>
</reference>
<keyword evidence="3" id="KW-0813">Transport</keyword>
<accession>A0A4P9XCC1</accession>
<evidence type="ECO:0000313" key="12">
    <source>
        <dbReference type="Proteomes" id="UP000268535"/>
    </source>
</evidence>
<reference evidence="12 13" key="1">
    <citation type="journal article" date="2018" name="Nat. Microbiol.">
        <title>Leveraging single-cell genomics to expand the fungal tree of life.</title>
        <authorList>
            <person name="Ahrendt S.R."/>
            <person name="Quandt C.A."/>
            <person name="Ciobanu D."/>
            <person name="Clum A."/>
            <person name="Salamov A."/>
            <person name="Andreopoulos B."/>
            <person name="Cheng J.F."/>
            <person name="Woyke T."/>
            <person name="Pelin A."/>
            <person name="Henrissat B."/>
            <person name="Reynolds N.K."/>
            <person name="Benny G.L."/>
            <person name="Smith M.E."/>
            <person name="James T.Y."/>
            <person name="Grigoriev I.V."/>
        </authorList>
    </citation>
    <scope>NUCLEOTIDE SEQUENCE [LARGE SCALE GENOMIC DNA]</scope>
    <source>
        <strain evidence="12 13">ATCC 52028</strain>
    </source>
</reference>
<evidence type="ECO:0000256" key="3">
    <source>
        <dbReference type="ARBA" id="ARBA00022448"/>
    </source>
</evidence>
<dbReference type="GO" id="GO:1904257">
    <property type="term" value="P:zinc ion import into Golgi lumen"/>
    <property type="evidence" value="ECO:0007669"/>
    <property type="project" value="TreeGrafter"/>
</dbReference>
<evidence type="ECO:0000256" key="7">
    <source>
        <dbReference type="ARBA" id="ARBA00023136"/>
    </source>
</evidence>
<evidence type="ECO:0000313" key="13">
    <source>
        <dbReference type="Proteomes" id="UP000274922"/>
    </source>
</evidence>
<evidence type="ECO:0000256" key="6">
    <source>
        <dbReference type="ARBA" id="ARBA00023065"/>
    </source>
</evidence>
<feature type="transmembrane region" description="Helical" evidence="8">
    <location>
        <begin position="88"/>
        <end position="107"/>
    </location>
</feature>
<dbReference type="EMBL" id="ML010240">
    <property type="protein sequence ID" value="RKO96196.1"/>
    <property type="molecule type" value="Genomic_DNA"/>
</dbReference>
<dbReference type="SUPFAM" id="SSF161111">
    <property type="entry name" value="Cation efflux protein transmembrane domain-like"/>
    <property type="match status" value="1"/>
</dbReference>
<evidence type="ECO:0000313" key="10">
    <source>
        <dbReference type="EMBL" id="RKO96196.1"/>
    </source>
</evidence>
<keyword evidence="13" id="KW-1185">Reference proteome</keyword>
<dbReference type="OrthoDB" id="78669at2759"/>
<proteinExistence type="inferred from homology"/>
<feature type="transmembrane region" description="Helical" evidence="8">
    <location>
        <begin position="23"/>
        <end position="43"/>
    </location>
</feature>
<feature type="transmembrane region" description="Helical" evidence="8">
    <location>
        <begin position="168"/>
        <end position="190"/>
    </location>
</feature>
<name>A0A4P9XCC1_9FUNG</name>
<dbReference type="PANTHER" id="PTHR45755:SF4">
    <property type="entry name" value="ZINC TRANSPORTER 7"/>
    <property type="match status" value="1"/>
</dbReference>
<dbReference type="GO" id="GO:0016020">
    <property type="term" value="C:membrane"/>
    <property type="evidence" value="ECO:0007669"/>
    <property type="project" value="UniProtKB-SubCell"/>
</dbReference>
<evidence type="ECO:0000256" key="4">
    <source>
        <dbReference type="ARBA" id="ARBA00022692"/>
    </source>
</evidence>
<dbReference type="NCBIfam" id="TIGR01297">
    <property type="entry name" value="CDF"/>
    <property type="match status" value="1"/>
</dbReference>
<keyword evidence="4 8" id="KW-0812">Transmembrane</keyword>
<evidence type="ECO:0000256" key="5">
    <source>
        <dbReference type="ARBA" id="ARBA00022989"/>
    </source>
</evidence>
<dbReference type="InterPro" id="IPR045316">
    <property type="entry name" value="Msc2-like"/>
</dbReference>
<dbReference type="FunFam" id="1.20.1510.10:FF:000014">
    <property type="entry name" value="Cation efflux protein/ zinc transporter"/>
    <property type="match status" value="1"/>
</dbReference>
<sequence>MELRRLFSRYLDAFLMNPETRNVTYFLALNISFTFVEALYGYWTGSLGLTSDAVHMLFDSTALIGSLVASVIARWPATDAYTYGYGRVEVLAGFVNALILVLASAQLLWESVLRLSAPEPIGTDNLLLVAVLGLVVNIVGIFAFDHGGAHGHAHCHGEEDGHGHGHSMFLHILADTLGSVGVIISSLLVLWFEWHWADPLCSLFISALTIVSVWPLLRQSALTLLQRVPLKVQQQLPAALSQVLHVPGVVRYTEPRVWSLDSRQVVGTVHVQVRHGTEVSRTQRLVASFLRGAGVQDITVQIDELAPEAM</sequence>
<dbReference type="GO" id="GO:0006882">
    <property type="term" value="P:intracellular zinc ion homeostasis"/>
    <property type="evidence" value="ECO:0007669"/>
    <property type="project" value="InterPro"/>
</dbReference>
<dbReference type="InterPro" id="IPR058533">
    <property type="entry name" value="Cation_efflux_TM"/>
</dbReference>
<protein>
    <submittedName>
        <fullName evidence="10">Cation efflux protein</fullName>
    </submittedName>
</protein>
<comment type="similarity">
    <text evidence="2">Belongs to the cation diffusion facilitator (CDF) transporter (TC 2.A.4) family. SLC30A subfamily.</text>
</comment>
<evidence type="ECO:0000256" key="1">
    <source>
        <dbReference type="ARBA" id="ARBA00004141"/>
    </source>
</evidence>
<evidence type="ECO:0000256" key="2">
    <source>
        <dbReference type="ARBA" id="ARBA00008873"/>
    </source>
</evidence>
<dbReference type="InterPro" id="IPR027469">
    <property type="entry name" value="Cation_efflux_TMD_sf"/>
</dbReference>
<dbReference type="GO" id="GO:0031410">
    <property type="term" value="C:cytoplasmic vesicle"/>
    <property type="evidence" value="ECO:0007669"/>
    <property type="project" value="TreeGrafter"/>
</dbReference>
<dbReference type="STRING" id="1555241.A0A4P9XCC1"/>
<dbReference type="EMBL" id="ML014129">
    <property type="protein sequence ID" value="RKP03076.1"/>
    <property type="molecule type" value="Genomic_DNA"/>
</dbReference>